<evidence type="ECO:0000313" key="2">
    <source>
        <dbReference type="Proteomes" id="UP000233551"/>
    </source>
</evidence>
<organism evidence="1 2">
    <name type="scientific">Punica granatum</name>
    <name type="common">Pomegranate</name>
    <dbReference type="NCBI Taxonomy" id="22663"/>
    <lineage>
        <taxon>Eukaryota</taxon>
        <taxon>Viridiplantae</taxon>
        <taxon>Streptophyta</taxon>
        <taxon>Embryophyta</taxon>
        <taxon>Tracheophyta</taxon>
        <taxon>Spermatophyta</taxon>
        <taxon>Magnoliopsida</taxon>
        <taxon>eudicotyledons</taxon>
        <taxon>Gunneridae</taxon>
        <taxon>Pentapetalae</taxon>
        <taxon>rosids</taxon>
        <taxon>malvids</taxon>
        <taxon>Myrtales</taxon>
        <taxon>Lythraceae</taxon>
        <taxon>Punica</taxon>
    </lineage>
</organism>
<comment type="caution">
    <text evidence="1">The sequence shown here is derived from an EMBL/GenBank/DDBJ whole genome shotgun (WGS) entry which is preliminary data.</text>
</comment>
<protein>
    <recommendedName>
        <fullName evidence="3">Reverse transcriptase Ty1/copia-type domain-containing protein</fullName>
    </recommendedName>
</protein>
<dbReference type="AlphaFoldDB" id="A0A2I0HWY5"/>
<dbReference type="Proteomes" id="UP000233551">
    <property type="component" value="Unassembled WGS sequence"/>
</dbReference>
<evidence type="ECO:0000313" key="1">
    <source>
        <dbReference type="EMBL" id="PKI36229.1"/>
    </source>
</evidence>
<proteinExistence type="predicted"/>
<dbReference type="PANTHER" id="PTHR11439">
    <property type="entry name" value="GAG-POL-RELATED RETROTRANSPOSON"/>
    <property type="match status" value="1"/>
</dbReference>
<name>A0A2I0HWY5_PUNGR</name>
<dbReference type="CDD" id="cd09272">
    <property type="entry name" value="RNase_HI_RT_Ty1"/>
    <property type="match status" value="1"/>
</dbReference>
<reference evidence="1 2" key="1">
    <citation type="submission" date="2017-11" db="EMBL/GenBank/DDBJ databases">
        <title>De-novo sequencing of pomegranate (Punica granatum L.) genome.</title>
        <authorList>
            <person name="Akparov Z."/>
            <person name="Amiraslanov A."/>
            <person name="Hajiyeva S."/>
            <person name="Abbasov M."/>
            <person name="Kaur K."/>
            <person name="Hamwieh A."/>
            <person name="Solovyev V."/>
            <person name="Salamov A."/>
            <person name="Braich B."/>
            <person name="Kosarev P."/>
            <person name="Mahmoud A."/>
            <person name="Hajiyev E."/>
            <person name="Babayeva S."/>
            <person name="Izzatullayeva V."/>
            <person name="Mammadov A."/>
            <person name="Mammadov A."/>
            <person name="Sharifova S."/>
            <person name="Ojaghi J."/>
            <person name="Eynullazada K."/>
            <person name="Bayramov B."/>
            <person name="Abdulazimova A."/>
            <person name="Shahmuradov I."/>
        </authorList>
    </citation>
    <scope>NUCLEOTIDE SEQUENCE [LARGE SCALE GENOMIC DNA]</scope>
    <source>
        <strain evidence="2">cv. AG2017</strain>
        <tissue evidence="1">Leaf</tissue>
    </source>
</reference>
<keyword evidence="2" id="KW-1185">Reference proteome</keyword>
<accession>A0A2I0HWY5</accession>
<sequence length="196" mass="21960">MEIHQRDHGVFVCQRKYLKEILKRFGMEECRSASTPMNLKEKLQKGDGAEAIDATAYRSLIGCLKYLTATRPDIMFAVSVLSRFMNCASQLHMIAAKRVVRYLKGTATFGIKFTKGNQLKLNGFADSDWAGCVDDMRSTSGYCFTLGSGYFSWSSKKQEVVAQSTAEAEFMAATAAANQAIWMRKLLMDLGFQQKE</sequence>
<dbReference type="STRING" id="22663.A0A2I0HWY5"/>
<gene>
    <name evidence="1" type="ORF">CRG98_043381</name>
</gene>
<dbReference type="EMBL" id="PGOL01004950">
    <property type="protein sequence ID" value="PKI36229.1"/>
    <property type="molecule type" value="Genomic_DNA"/>
</dbReference>
<dbReference type="PANTHER" id="PTHR11439:SF463">
    <property type="entry name" value="REVERSE TRANSCRIPTASE TY1_COPIA-TYPE DOMAIN-CONTAINING PROTEIN"/>
    <property type="match status" value="1"/>
</dbReference>
<evidence type="ECO:0008006" key="3">
    <source>
        <dbReference type="Google" id="ProtNLM"/>
    </source>
</evidence>